<dbReference type="RefSeq" id="WP_139938290.1">
    <property type="nucleotide sequence ID" value="NZ_JBHSYP010000022.1"/>
</dbReference>
<dbReference type="AlphaFoldDB" id="A0A501PR95"/>
<dbReference type="Proteomes" id="UP000319148">
    <property type="component" value="Unassembled WGS sequence"/>
</dbReference>
<dbReference type="InterPro" id="IPR002293">
    <property type="entry name" value="AA/rel_permease1"/>
</dbReference>
<sequence length="446" mass="47126">MHKSGTPITFWSAVSIGIGSMVGAGIFALMGEAAVIASSATYISFFLGGLIALLSGYSFGKLGATFPSAGGVVEYLGQAYGIGIFSGAMSVMMYIAAIVSVSLVAKAFGAYAYSMMPAGSAIIWRYLCTVGIVLAFVAVNLQGARNMARLEKLIVLLKMLVLSAFALAGLSFIDPARLSAATYPPASHLFYSLAITFFAYEGFRIITNAAEDMPNPQKTLPRAIITSILIVMVLYIAIALVVFGQLAPADVIAAKDFALARAAEPVFGPLGFRIVAVTALIATASSINASLYAVTNVTYQLAKNGELPQAFGKPIRKSREGLVISGLLIILVAVFLDLGEIAVLGSVSILILHMITHVGHVRLIRKTGASAPLVVGAVLVNLVTIILVVRYESERSPHIVTLIAAFVIASFGVELLLRAAGKVVSLRVEAPELEHKLKGWLRHFIH</sequence>
<gene>
    <name evidence="7" type="ORF">FIV46_02880</name>
</gene>
<feature type="transmembrane region" description="Helical" evidence="6">
    <location>
        <begin position="153"/>
        <end position="173"/>
    </location>
</feature>
<feature type="transmembrane region" description="Helical" evidence="6">
    <location>
        <begin position="224"/>
        <end position="247"/>
    </location>
</feature>
<evidence type="ECO:0000256" key="6">
    <source>
        <dbReference type="SAM" id="Phobius"/>
    </source>
</evidence>
<dbReference type="PANTHER" id="PTHR42770">
    <property type="entry name" value="AMINO ACID TRANSPORTER-RELATED"/>
    <property type="match status" value="1"/>
</dbReference>
<comment type="subcellular location">
    <subcellularLocation>
        <location evidence="1">Cell membrane</location>
        <topology evidence="1">Multi-pass membrane protein</topology>
    </subcellularLocation>
</comment>
<feature type="transmembrane region" description="Helical" evidence="6">
    <location>
        <begin position="36"/>
        <end position="59"/>
    </location>
</feature>
<evidence type="ECO:0000256" key="4">
    <source>
        <dbReference type="ARBA" id="ARBA00022989"/>
    </source>
</evidence>
<evidence type="ECO:0000313" key="8">
    <source>
        <dbReference type="Proteomes" id="UP000319148"/>
    </source>
</evidence>
<feature type="transmembrane region" description="Helical" evidence="6">
    <location>
        <begin position="320"/>
        <end position="336"/>
    </location>
</feature>
<feature type="transmembrane region" description="Helical" evidence="6">
    <location>
        <begin position="342"/>
        <end position="361"/>
    </location>
</feature>
<dbReference type="Pfam" id="PF13520">
    <property type="entry name" value="AA_permease_2"/>
    <property type="match status" value="1"/>
</dbReference>
<protein>
    <submittedName>
        <fullName evidence="7">Amino acid permease</fullName>
    </submittedName>
</protein>
<dbReference type="PIRSF" id="PIRSF006060">
    <property type="entry name" value="AA_transporter"/>
    <property type="match status" value="1"/>
</dbReference>
<evidence type="ECO:0000256" key="2">
    <source>
        <dbReference type="ARBA" id="ARBA00022475"/>
    </source>
</evidence>
<keyword evidence="5 6" id="KW-0472">Membrane</keyword>
<feature type="transmembrane region" description="Helical" evidence="6">
    <location>
        <begin position="80"/>
        <end position="103"/>
    </location>
</feature>
<evidence type="ECO:0000256" key="1">
    <source>
        <dbReference type="ARBA" id="ARBA00004651"/>
    </source>
</evidence>
<keyword evidence="3 6" id="KW-0812">Transmembrane</keyword>
<reference evidence="8" key="1">
    <citation type="submission" date="2019-06" db="EMBL/GenBank/DDBJ databases">
        <title>The complete genome of Emcibacter congregatus ZYLT.</title>
        <authorList>
            <person name="Zhao Z."/>
        </authorList>
    </citation>
    <scope>NUCLEOTIDE SEQUENCE [LARGE SCALE GENOMIC DNA]</scope>
    <source>
        <strain evidence="8">MCCC 1A06723</strain>
    </source>
</reference>
<keyword evidence="4 6" id="KW-1133">Transmembrane helix</keyword>
<dbReference type="GO" id="GO:0005886">
    <property type="term" value="C:plasma membrane"/>
    <property type="evidence" value="ECO:0007669"/>
    <property type="project" value="UniProtKB-SubCell"/>
</dbReference>
<keyword evidence="8" id="KW-1185">Reference proteome</keyword>
<feature type="transmembrane region" description="Helical" evidence="6">
    <location>
        <begin position="123"/>
        <end position="141"/>
    </location>
</feature>
<feature type="transmembrane region" description="Helical" evidence="6">
    <location>
        <begin position="274"/>
        <end position="299"/>
    </location>
</feature>
<feature type="transmembrane region" description="Helical" evidence="6">
    <location>
        <begin position="397"/>
        <end position="417"/>
    </location>
</feature>
<organism evidence="7 8">
    <name type="scientific">Emcibacter nanhaiensis</name>
    <dbReference type="NCBI Taxonomy" id="1505037"/>
    <lineage>
        <taxon>Bacteria</taxon>
        <taxon>Pseudomonadati</taxon>
        <taxon>Pseudomonadota</taxon>
        <taxon>Alphaproteobacteria</taxon>
        <taxon>Emcibacterales</taxon>
        <taxon>Emcibacteraceae</taxon>
        <taxon>Emcibacter</taxon>
    </lineage>
</organism>
<dbReference type="Gene3D" id="1.20.1740.10">
    <property type="entry name" value="Amino acid/polyamine transporter I"/>
    <property type="match status" value="1"/>
</dbReference>
<feature type="transmembrane region" description="Helical" evidence="6">
    <location>
        <begin position="373"/>
        <end position="391"/>
    </location>
</feature>
<proteinExistence type="predicted"/>
<keyword evidence="2" id="KW-1003">Cell membrane</keyword>
<name>A0A501PR95_9PROT</name>
<dbReference type="EMBL" id="VFIY01000004">
    <property type="protein sequence ID" value="TPD63040.1"/>
    <property type="molecule type" value="Genomic_DNA"/>
</dbReference>
<dbReference type="InterPro" id="IPR050367">
    <property type="entry name" value="APC_superfamily"/>
</dbReference>
<evidence type="ECO:0000256" key="3">
    <source>
        <dbReference type="ARBA" id="ARBA00022692"/>
    </source>
</evidence>
<feature type="transmembrane region" description="Helical" evidence="6">
    <location>
        <begin position="185"/>
        <end position="203"/>
    </location>
</feature>
<accession>A0A501PR95</accession>
<comment type="caution">
    <text evidence="7">The sequence shown here is derived from an EMBL/GenBank/DDBJ whole genome shotgun (WGS) entry which is preliminary data.</text>
</comment>
<dbReference type="PANTHER" id="PTHR42770:SF11">
    <property type="entry name" value="INNER MEMBRANE TRANSPORT PROTEIN YBAT"/>
    <property type="match status" value="1"/>
</dbReference>
<evidence type="ECO:0000313" key="7">
    <source>
        <dbReference type="EMBL" id="TPD63040.1"/>
    </source>
</evidence>
<dbReference type="GO" id="GO:0022857">
    <property type="term" value="F:transmembrane transporter activity"/>
    <property type="evidence" value="ECO:0007669"/>
    <property type="project" value="InterPro"/>
</dbReference>
<dbReference type="OrthoDB" id="7065842at2"/>
<evidence type="ECO:0000256" key="5">
    <source>
        <dbReference type="ARBA" id="ARBA00023136"/>
    </source>
</evidence>
<feature type="transmembrane region" description="Helical" evidence="6">
    <location>
        <begin position="7"/>
        <end position="30"/>
    </location>
</feature>